<dbReference type="Pfam" id="PF02588">
    <property type="entry name" value="YitT_membrane"/>
    <property type="match status" value="1"/>
</dbReference>
<evidence type="ECO:0000256" key="3">
    <source>
        <dbReference type="ARBA" id="ARBA00022692"/>
    </source>
</evidence>
<evidence type="ECO:0000256" key="5">
    <source>
        <dbReference type="ARBA" id="ARBA00023136"/>
    </source>
</evidence>
<comment type="subcellular location">
    <subcellularLocation>
        <location evidence="1">Cell membrane</location>
        <topology evidence="1">Multi-pass membrane protein</topology>
    </subcellularLocation>
</comment>
<dbReference type="RefSeq" id="WP_119780186.1">
    <property type="nucleotide sequence ID" value="NZ_QYUK01000011.1"/>
</dbReference>
<feature type="transmembrane region" description="Helical" evidence="6">
    <location>
        <begin position="80"/>
        <end position="102"/>
    </location>
</feature>
<evidence type="ECO:0000256" key="4">
    <source>
        <dbReference type="ARBA" id="ARBA00022989"/>
    </source>
</evidence>
<keyword evidence="3 6" id="KW-0812">Transmembrane</keyword>
<evidence type="ECO:0000256" key="1">
    <source>
        <dbReference type="ARBA" id="ARBA00004651"/>
    </source>
</evidence>
<dbReference type="InterPro" id="IPR051461">
    <property type="entry name" value="UPF0750_membrane"/>
</dbReference>
<sequence length="206" mass="21580">MAGNDVEAEKPAHSLFDNLQGLAFGVIMVSFGISLLKAQGLITGQAAGVAFLISYSGGIEFGLVFFVVNLPFYVLAALRIGWGFTLRSLACVASISVLTSLAPRLFSYAHVEPFSGAVVAGLCVGIGSIGLFRHGASGGGVGILAYYIQQRTGFRAGWLQLLLDAVIFTAAAFVLPGWGVLVSMVGALALNLLVAVNHRGDWYIAR</sequence>
<dbReference type="GO" id="GO:0005886">
    <property type="term" value="C:plasma membrane"/>
    <property type="evidence" value="ECO:0007669"/>
    <property type="project" value="UniProtKB-SubCell"/>
</dbReference>
<evidence type="ECO:0000313" key="7">
    <source>
        <dbReference type="EMBL" id="RJF89041.1"/>
    </source>
</evidence>
<keyword evidence="8" id="KW-1185">Reference proteome</keyword>
<organism evidence="7 8">
    <name type="scientific">Oleomonas cavernae</name>
    <dbReference type="NCBI Taxonomy" id="2320859"/>
    <lineage>
        <taxon>Bacteria</taxon>
        <taxon>Pseudomonadati</taxon>
        <taxon>Pseudomonadota</taxon>
        <taxon>Alphaproteobacteria</taxon>
        <taxon>Acetobacterales</taxon>
        <taxon>Acetobacteraceae</taxon>
        <taxon>Oleomonas</taxon>
    </lineage>
</organism>
<accession>A0A418WG93</accession>
<dbReference type="AlphaFoldDB" id="A0A418WG93"/>
<dbReference type="OrthoDB" id="3296441at2"/>
<dbReference type="PANTHER" id="PTHR33545">
    <property type="entry name" value="UPF0750 MEMBRANE PROTEIN YITT-RELATED"/>
    <property type="match status" value="1"/>
</dbReference>
<evidence type="ECO:0000256" key="2">
    <source>
        <dbReference type="ARBA" id="ARBA00022475"/>
    </source>
</evidence>
<proteinExistence type="predicted"/>
<feature type="transmembrane region" description="Helical" evidence="6">
    <location>
        <begin position="48"/>
        <end position="68"/>
    </location>
</feature>
<dbReference type="EMBL" id="QYUK01000011">
    <property type="protein sequence ID" value="RJF89041.1"/>
    <property type="molecule type" value="Genomic_DNA"/>
</dbReference>
<dbReference type="PANTHER" id="PTHR33545:SF5">
    <property type="entry name" value="UPF0750 MEMBRANE PROTEIN YITT"/>
    <property type="match status" value="1"/>
</dbReference>
<keyword evidence="4 6" id="KW-1133">Transmembrane helix</keyword>
<keyword evidence="5 6" id="KW-0472">Membrane</keyword>
<reference evidence="7 8" key="1">
    <citation type="submission" date="2018-09" db="EMBL/GenBank/DDBJ databases">
        <authorList>
            <person name="Zhu H."/>
        </authorList>
    </citation>
    <scope>NUCLEOTIDE SEQUENCE [LARGE SCALE GENOMIC DNA]</scope>
    <source>
        <strain evidence="7 8">K1W22B-8</strain>
    </source>
</reference>
<evidence type="ECO:0000313" key="8">
    <source>
        <dbReference type="Proteomes" id="UP000284605"/>
    </source>
</evidence>
<keyword evidence="2" id="KW-1003">Cell membrane</keyword>
<dbReference type="Proteomes" id="UP000284605">
    <property type="component" value="Unassembled WGS sequence"/>
</dbReference>
<feature type="transmembrane region" description="Helical" evidence="6">
    <location>
        <begin position="114"/>
        <end position="132"/>
    </location>
</feature>
<feature type="transmembrane region" description="Helical" evidence="6">
    <location>
        <begin position="165"/>
        <end position="196"/>
    </location>
</feature>
<comment type="caution">
    <text evidence="7">The sequence shown here is derived from an EMBL/GenBank/DDBJ whole genome shotgun (WGS) entry which is preliminary data.</text>
</comment>
<name>A0A418WG93_9PROT</name>
<feature type="transmembrane region" description="Helical" evidence="6">
    <location>
        <begin position="19"/>
        <end position="36"/>
    </location>
</feature>
<dbReference type="InterPro" id="IPR003740">
    <property type="entry name" value="YitT"/>
</dbReference>
<gene>
    <name evidence="7" type="ORF">D3874_20385</name>
</gene>
<evidence type="ECO:0000256" key="6">
    <source>
        <dbReference type="SAM" id="Phobius"/>
    </source>
</evidence>
<protein>
    <submittedName>
        <fullName evidence="7">YitT family protein</fullName>
    </submittedName>
</protein>